<keyword evidence="15" id="KW-1185">Reference proteome</keyword>
<evidence type="ECO:0000259" key="13">
    <source>
        <dbReference type="PROSITE" id="PS51485"/>
    </source>
</evidence>
<evidence type="ECO:0000256" key="12">
    <source>
        <dbReference type="SAM" id="SignalP"/>
    </source>
</evidence>
<dbReference type="PROSITE" id="PS51257">
    <property type="entry name" value="PROKAR_LIPOPROTEIN"/>
    <property type="match status" value="1"/>
</dbReference>
<evidence type="ECO:0000256" key="9">
    <source>
        <dbReference type="ARBA" id="ARBA00023136"/>
    </source>
</evidence>
<evidence type="ECO:0000256" key="2">
    <source>
        <dbReference type="ARBA" id="ARBA00022448"/>
    </source>
</evidence>
<feature type="chain" id="PRO_5020234697" description="Phytocyanin domain-containing protein" evidence="12">
    <location>
        <begin position="27"/>
        <end position="142"/>
    </location>
</feature>
<name>A0A4U6VNB5_SETVI</name>
<keyword evidence="10" id="KW-1015">Disulfide bond</keyword>
<dbReference type="PROSITE" id="PS51485">
    <property type="entry name" value="PHYTOCYANIN"/>
    <property type="match status" value="1"/>
</dbReference>
<keyword evidence="5 12" id="KW-0732">Signal</keyword>
<sequence>MASRLVLLVAAAAVAAAACLPAPASATEWMVGDNGGWRAKFNTTGWADGKTFTVGDALMFMYPQGKHTVVQVGNKDDFVACNLMANAIATWNSGNDVVTLDKPGKMWFFCSVPGHCANGMKLVIDVEDGALVPAPAPAPGWF</sequence>
<feature type="signal peptide" evidence="12">
    <location>
        <begin position="1"/>
        <end position="26"/>
    </location>
</feature>
<evidence type="ECO:0000313" key="14">
    <source>
        <dbReference type="EMBL" id="TKW30582.1"/>
    </source>
</evidence>
<organism evidence="14 15">
    <name type="scientific">Setaria viridis</name>
    <name type="common">Green bristlegrass</name>
    <name type="synonym">Setaria italica subsp. viridis</name>
    <dbReference type="NCBI Taxonomy" id="4556"/>
    <lineage>
        <taxon>Eukaryota</taxon>
        <taxon>Viridiplantae</taxon>
        <taxon>Streptophyta</taxon>
        <taxon>Embryophyta</taxon>
        <taxon>Tracheophyta</taxon>
        <taxon>Spermatophyta</taxon>
        <taxon>Magnoliopsida</taxon>
        <taxon>Liliopsida</taxon>
        <taxon>Poales</taxon>
        <taxon>Poaceae</taxon>
        <taxon>PACMAD clade</taxon>
        <taxon>Panicoideae</taxon>
        <taxon>Panicodae</taxon>
        <taxon>Paniceae</taxon>
        <taxon>Cenchrinae</taxon>
        <taxon>Setaria</taxon>
    </lineage>
</organism>
<keyword evidence="4" id="KW-0479">Metal-binding</keyword>
<evidence type="ECO:0000256" key="1">
    <source>
        <dbReference type="ARBA" id="ARBA00004479"/>
    </source>
</evidence>
<keyword evidence="6" id="KW-0249">Electron transport</keyword>
<dbReference type="Proteomes" id="UP000298652">
    <property type="component" value="Chromosome 2"/>
</dbReference>
<dbReference type="SUPFAM" id="SSF49503">
    <property type="entry name" value="Cupredoxins"/>
    <property type="match status" value="1"/>
</dbReference>
<keyword evidence="8" id="KW-0186">Copper</keyword>
<dbReference type="Pfam" id="PF02298">
    <property type="entry name" value="Cu_bind_like"/>
    <property type="match status" value="1"/>
</dbReference>
<evidence type="ECO:0000256" key="3">
    <source>
        <dbReference type="ARBA" id="ARBA00022692"/>
    </source>
</evidence>
<dbReference type="GO" id="GO:0009055">
    <property type="term" value="F:electron transfer activity"/>
    <property type="evidence" value="ECO:0007669"/>
    <property type="project" value="InterPro"/>
</dbReference>
<dbReference type="FunFam" id="2.60.40.420:FF:000067">
    <property type="entry name" value="Cupredoxin superfamily protein"/>
    <property type="match status" value="1"/>
</dbReference>
<keyword evidence="2" id="KW-0813">Transport</keyword>
<evidence type="ECO:0000256" key="6">
    <source>
        <dbReference type="ARBA" id="ARBA00022982"/>
    </source>
</evidence>
<dbReference type="CDD" id="cd04216">
    <property type="entry name" value="Phytocyanin"/>
    <property type="match status" value="1"/>
</dbReference>
<dbReference type="PANTHER" id="PTHR33021">
    <property type="entry name" value="BLUE COPPER PROTEIN"/>
    <property type="match status" value="1"/>
</dbReference>
<accession>A0A4U6VNB5</accession>
<dbReference type="InterPro" id="IPR039391">
    <property type="entry name" value="Phytocyanin-like"/>
</dbReference>
<dbReference type="InterPro" id="IPR008972">
    <property type="entry name" value="Cupredoxin"/>
</dbReference>
<feature type="domain" description="Phytocyanin" evidence="13">
    <location>
        <begin position="27"/>
        <end position="128"/>
    </location>
</feature>
<dbReference type="EMBL" id="CM016553">
    <property type="protein sequence ID" value="TKW30582.1"/>
    <property type="molecule type" value="Genomic_DNA"/>
</dbReference>
<evidence type="ECO:0000256" key="10">
    <source>
        <dbReference type="ARBA" id="ARBA00023157"/>
    </source>
</evidence>
<evidence type="ECO:0000256" key="8">
    <source>
        <dbReference type="ARBA" id="ARBA00023008"/>
    </source>
</evidence>
<keyword evidence="3" id="KW-0812">Transmembrane</keyword>
<keyword evidence="9" id="KW-0472">Membrane</keyword>
<dbReference type="OMA" id="WAEANQF"/>
<dbReference type="Gramene" id="TKW30582">
    <property type="protein sequence ID" value="TKW30582"/>
    <property type="gene ID" value="SEVIR_2G047600v2"/>
</dbReference>
<evidence type="ECO:0000256" key="11">
    <source>
        <dbReference type="ARBA" id="ARBA00023180"/>
    </source>
</evidence>
<keyword evidence="11" id="KW-0325">Glycoprotein</keyword>
<comment type="subcellular location">
    <subcellularLocation>
        <location evidence="1">Membrane</location>
        <topology evidence="1">Single-pass type I membrane protein</topology>
    </subcellularLocation>
</comment>
<dbReference type="GO" id="GO:0046872">
    <property type="term" value="F:metal ion binding"/>
    <property type="evidence" value="ECO:0007669"/>
    <property type="project" value="UniProtKB-KW"/>
</dbReference>
<reference evidence="14" key="1">
    <citation type="submission" date="2019-03" db="EMBL/GenBank/DDBJ databases">
        <title>WGS assembly of Setaria viridis.</title>
        <authorList>
            <person name="Huang P."/>
            <person name="Jenkins J."/>
            <person name="Grimwood J."/>
            <person name="Barry K."/>
            <person name="Healey A."/>
            <person name="Mamidi S."/>
            <person name="Sreedasyam A."/>
            <person name="Shu S."/>
            <person name="Feldman M."/>
            <person name="Wu J."/>
            <person name="Yu Y."/>
            <person name="Chen C."/>
            <person name="Johnson J."/>
            <person name="Rokhsar D."/>
            <person name="Baxter I."/>
            <person name="Schmutz J."/>
            <person name="Brutnell T."/>
            <person name="Kellogg E."/>
        </authorList>
    </citation>
    <scope>NUCLEOTIDE SEQUENCE [LARGE SCALE GENOMIC DNA]</scope>
</reference>
<evidence type="ECO:0000256" key="5">
    <source>
        <dbReference type="ARBA" id="ARBA00022729"/>
    </source>
</evidence>
<dbReference type="GO" id="GO:0009610">
    <property type="term" value="P:response to symbiotic fungus"/>
    <property type="evidence" value="ECO:0007669"/>
    <property type="project" value="UniProtKB-ARBA"/>
</dbReference>
<dbReference type="PANTHER" id="PTHR33021:SF557">
    <property type="entry name" value="OS07G0165900 PROTEIN"/>
    <property type="match status" value="1"/>
</dbReference>
<evidence type="ECO:0000256" key="7">
    <source>
        <dbReference type="ARBA" id="ARBA00022989"/>
    </source>
</evidence>
<proteinExistence type="predicted"/>
<dbReference type="GO" id="GO:0005886">
    <property type="term" value="C:plasma membrane"/>
    <property type="evidence" value="ECO:0007669"/>
    <property type="project" value="TreeGrafter"/>
</dbReference>
<evidence type="ECO:0000256" key="4">
    <source>
        <dbReference type="ARBA" id="ARBA00022723"/>
    </source>
</evidence>
<protein>
    <recommendedName>
        <fullName evidence="13">Phytocyanin domain-containing protein</fullName>
    </recommendedName>
</protein>
<evidence type="ECO:0000313" key="15">
    <source>
        <dbReference type="Proteomes" id="UP000298652"/>
    </source>
</evidence>
<keyword evidence="7" id="KW-1133">Transmembrane helix</keyword>
<dbReference type="Gene3D" id="2.60.40.420">
    <property type="entry name" value="Cupredoxins - blue copper proteins"/>
    <property type="match status" value="1"/>
</dbReference>
<gene>
    <name evidence="14" type="ORF">SEVIR_2G047600v2</name>
</gene>
<dbReference type="AlphaFoldDB" id="A0A4U6VNB5"/>
<dbReference type="InterPro" id="IPR003245">
    <property type="entry name" value="Phytocyanin_dom"/>
</dbReference>